<keyword evidence="1" id="KW-0732">Signal</keyword>
<feature type="chain" id="PRO_5040839339" evidence="1">
    <location>
        <begin position="20"/>
        <end position="142"/>
    </location>
</feature>
<evidence type="ECO:0000256" key="1">
    <source>
        <dbReference type="SAM" id="SignalP"/>
    </source>
</evidence>
<name>A0A9W8EHY5_9FUNG</name>
<comment type="caution">
    <text evidence="2">The sequence shown here is derived from an EMBL/GenBank/DDBJ whole genome shotgun (WGS) entry which is preliminary data.</text>
</comment>
<proteinExistence type="predicted"/>
<evidence type="ECO:0000313" key="3">
    <source>
        <dbReference type="Proteomes" id="UP001150907"/>
    </source>
</evidence>
<dbReference type="AlphaFoldDB" id="A0A9W8EHY5"/>
<sequence>MKLASFFAVAGAVAMLANSNPIYKEIAHSIGLDLAQASSVGSAASSDMSAIISALGQLDAFKPLIHPDTVSTINTLESFSGMASSLVGLAVKLAIKHFYTSNLLNDTPYIGDLIRTADEMIAPEYKDMVDSIASANNSPTAK</sequence>
<dbReference type="Proteomes" id="UP001150907">
    <property type="component" value="Unassembled WGS sequence"/>
</dbReference>
<accession>A0A9W8EHY5</accession>
<organism evidence="2 3">
    <name type="scientific">Coemansia thaxteri</name>
    <dbReference type="NCBI Taxonomy" id="2663907"/>
    <lineage>
        <taxon>Eukaryota</taxon>
        <taxon>Fungi</taxon>
        <taxon>Fungi incertae sedis</taxon>
        <taxon>Zoopagomycota</taxon>
        <taxon>Kickxellomycotina</taxon>
        <taxon>Kickxellomycetes</taxon>
        <taxon>Kickxellales</taxon>
        <taxon>Kickxellaceae</taxon>
        <taxon>Coemansia</taxon>
    </lineage>
</organism>
<keyword evidence="3" id="KW-1185">Reference proteome</keyword>
<dbReference type="OrthoDB" id="5564063at2759"/>
<evidence type="ECO:0000313" key="2">
    <source>
        <dbReference type="EMBL" id="KAJ2000346.1"/>
    </source>
</evidence>
<dbReference type="EMBL" id="JANBQF010000546">
    <property type="protein sequence ID" value="KAJ2000346.1"/>
    <property type="molecule type" value="Genomic_DNA"/>
</dbReference>
<gene>
    <name evidence="2" type="ORF">H4R26_004659</name>
</gene>
<feature type="signal peptide" evidence="1">
    <location>
        <begin position="1"/>
        <end position="19"/>
    </location>
</feature>
<reference evidence="2" key="1">
    <citation type="submission" date="2022-07" db="EMBL/GenBank/DDBJ databases">
        <title>Phylogenomic reconstructions and comparative analyses of Kickxellomycotina fungi.</title>
        <authorList>
            <person name="Reynolds N.K."/>
            <person name="Stajich J.E."/>
            <person name="Barry K."/>
            <person name="Grigoriev I.V."/>
            <person name="Crous P."/>
            <person name="Smith M.E."/>
        </authorList>
    </citation>
    <scope>NUCLEOTIDE SEQUENCE</scope>
    <source>
        <strain evidence="2">IMI 214461</strain>
    </source>
</reference>
<protein>
    <submittedName>
        <fullName evidence="2">Uncharacterized protein</fullName>
    </submittedName>
</protein>